<dbReference type="GO" id="GO:0090729">
    <property type="term" value="F:toxin activity"/>
    <property type="evidence" value="ECO:0007669"/>
    <property type="project" value="UniProtKB-KW"/>
</dbReference>
<evidence type="ECO:0000256" key="11">
    <source>
        <dbReference type="SAM" id="MobiDB-lite"/>
    </source>
</evidence>
<evidence type="ECO:0000313" key="14">
    <source>
        <dbReference type="Proteomes" id="UP000604046"/>
    </source>
</evidence>
<gene>
    <name evidence="13" type="primary">MADPRT</name>
    <name evidence="13" type="ORF">SNAT2548_LOCUS34665</name>
</gene>
<comment type="similarity">
    <text evidence="2 10">Belongs to the Arg-specific ADP-ribosyltransferase family.</text>
</comment>
<evidence type="ECO:0000256" key="7">
    <source>
        <dbReference type="ARBA" id="ARBA00022695"/>
    </source>
</evidence>
<dbReference type="GO" id="GO:0106274">
    <property type="term" value="F:NAD+-protein-arginine ADP-ribosyltransferase activity"/>
    <property type="evidence" value="ECO:0007669"/>
    <property type="project" value="UniProtKB-EC"/>
</dbReference>
<dbReference type="InterPro" id="IPR000768">
    <property type="entry name" value="ART"/>
</dbReference>
<evidence type="ECO:0000256" key="2">
    <source>
        <dbReference type="ARBA" id="ARBA00009558"/>
    </source>
</evidence>
<keyword evidence="4" id="KW-0800">Toxin</keyword>
<proteinExistence type="inferred from homology"/>
<keyword evidence="7" id="KW-0548">Nucleotidyltransferase</keyword>
<dbReference type="PROSITE" id="PS51996">
    <property type="entry name" value="TR_MART"/>
    <property type="match status" value="1"/>
</dbReference>
<keyword evidence="5 10" id="KW-0328">Glycosyltransferase</keyword>
<dbReference type="InterPro" id="IPR050999">
    <property type="entry name" value="ADP-ribosyltransferase_ARG"/>
</dbReference>
<protein>
    <recommendedName>
        <fullName evidence="10">NAD(P)(+)--arginine ADP-ribosyltransferase</fullName>
        <ecNumber evidence="10">2.4.2.31</ecNumber>
    </recommendedName>
    <alternativeName>
        <fullName evidence="10">Mono(ADP-ribosyl)transferase</fullName>
    </alternativeName>
</protein>
<evidence type="ECO:0000256" key="3">
    <source>
        <dbReference type="ARBA" id="ARBA00022525"/>
    </source>
</evidence>
<evidence type="ECO:0000256" key="9">
    <source>
        <dbReference type="ARBA" id="ARBA00047597"/>
    </source>
</evidence>
<comment type="caution">
    <text evidence="13">The sequence shown here is derived from an EMBL/GenBank/DDBJ whole genome shotgun (WGS) entry which is preliminary data.</text>
</comment>
<dbReference type="PANTHER" id="PTHR10339">
    <property type="entry name" value="ADP-RIBOSYLTRANSFERASE"/>
    <property type="match status" value="1"/>
</dbReference>
<keyword evidence="3" id="KW-0964">Secreted</keyword>
<dbReference type="GO" id="GO:0003950">
    <property type="term" value="F:NAD+ poly-ADP-ribosyltransferase activity"/>
    <property type="evidence" value="ECO:0007669"/>
    <property type="project" value="TreeGrafter"/>
</dbReference>
<evidence type="ECO:0000256" key="5">
    <source>
        <dbReference type="ARBA" id="ARBA00022676"/>
    </source>
</evidence>
<dbReference type="EMBL" id="CAJNDS010002822">
    <property type="protein sequence ID" value="CAE7609747.1"/>
    <property type="molecule type" value="Genomic_DNA"/>
</dbReference>
<keyword evidence="8" id="KW-0843">Virulence</keyword>
<dbReference type="Gene3D" id="3.90.176.10">
    <property type="entry name" value="Toxin ADP-ribosyltransferase, Chain A, domain 1"/>
    <property type="match status" value="1"/>
</dbReference>
<dbReference type="InterPro" id="IPR003034">
    <property type="entry name" value="SAP_dom"/>
</dbReference>
<keyword evidence="10" id="KW-0520">NAD</keyword>
<evidence type="ECO:0000259" key="12">
    <source>
        <dbReference type="PROSITE" id="PS50800"/>
    </source>
</evidence>
<sequence length="350" mass="37745">MGEEYFEWTVPQLKEHLRALGVASTGSRDFLLQRMKMFASPGKAKPATAKAATLPISTSSKASKAKPAASKLKVAKALAKAPKATKGKKSVAADKKKLARSSSKRTEDLGDLHSPVASLNGCLKKVPTVDVSKAVFGPGPCLMKALPGKAPEAKMRRMLEAHEFECKALKPAGLSLQQRLAIRLYTAEDPIPIYKVLNAPFHASSRSPSTIANQAPFLKVMAQAVKALTKAGKAYTYSGPAYRGIKVAKSPLLKKKYTNYRDTFKVGSRLTFAAFTSVSLSDSTAESFGDRILFQFTNVRGVRIADLSAIPSELEILVEPPAVFEVKSCAKFHGVLSVVLESVESPMKYL</sequence>
<keyword evidence="10" id="KW-0521">NADP</keyword>
<reference evidence="13" key="1">
    <citation type="submission" date="2021-02" db="EMBL/GenBank/DDBJ databases">
        <authorList>
            <person name="Dougan E. K."/>
            <person name="Rhodes N."/>
            <person name="Thang M."/>
            <person name="Chan C."/>
        </authorList>
    </citation>
    <scope>NUCLEOTIDE SEQUENCE</scope>
</reference>
<evidence type="ECO:0000256" key="8">
    <source>
        <dbReference type="ARBA" id="ARBA00023026"/>
    </source>
</evidence>
<dbReference type="GO" id="GO:0016779">
    <property type="term" value="F:nucleotidyltransferase activity"/>
    <property type="evidence" value="ECO:0007669"/>
    <property type="project" value="UniProtKB-KW"/>
</dbReference>
<evidence type="ECO:0000256" key="10">
    <source>
        <dbReference type="RuleBase" id="RU361228"/>
    </source>
</evidence>
<comment type="catalytic activity">
    <reaction evidence="9 10">
        <text>L-arginyl-[protein] + NAD(+) = N(omega)-(ADP-D-ribosyl)-L-arginyl-[protein] + nicotinamide + H(+)</text>
        <dbReference type="Rhea" id="RHEA:19149"/>
        <dbReference type="Rhea" id="RHEA-COMP:10532"/>
        <dbReference type="Rhea" id="RHEA-COMP:15087"/>
        <dbReference type="ChEBI" id="CHEBI:15378"/>
        <dbReference type="ChEBI" id="CHEBI:17154"/>
        <dbReference type="ChEBI" id="CHEBI:29965"/>
        <dbReference type="ChEBI" id="CHEBI:57540"/>
        <dbReference type="ChEBI" id="CHEBI:142554"/>
        <dbReference type="EC" id="2.4.2.31"/>
    </reaction>
</comment>
<evidence type="ECO:0000256" key="1">
    <source>
        <dbReference type="ARBA" id="ARBA00004613"/>
    </source>
</evidence>
<accession>A0A812V009</accession>
<comment type="subcellular location">
    <subcellularLocation>
        <location evidence="1">Secreted</location>
    </subcellularLocation>
</comment>
<dbReference type="PROSITE" id="PS50800">
    <property type="entry name" value="SAP"/>
    <property type="match status" value="1"/>
</dbReference>
<dbReference type="Proteomes" id="UP000604046">
    <property type="component" value="Unassembled WGS sequence"/>
</dbReference>
<evidence type="ECO:0000256" key="6">
    <source>
        <dbReference type="ARBA" id="ARBA00022679"/>
    </source>
</evidence>
<evidence type="ECO:0000313" key="13">
    <source>
        <dbReference type="EMBL" id="CAE7609747.1"/>
    </source>
</evidence>
<dbReference type="Pfam" id="PF01129">
    <property type="entry name" value="ART"/>
    <property type="match status" value="1"/>
</dbReference>
<dbReference type="SUPFAM" id="SSF56399">
    <property type="entry name" value="ADP-ribosylation"/>
    <property type="match status" value="1"/>
</dbReference>
<dbReference type="PANTHER" id="PTHR10339:SF25">
    <property type="entry name" value="SECRETED EXOENZYME S"/>
    <property type="match status" value="1"/>
</dbReference>
<feature type="region of interest" description="Disordered" evidence="11">
    <location>
        <begin position="83"/>
        <end position="111"/>
    </location>
</feature>
<feature type="domain" description="SAP" evidence="12">
    <location>
        <begin position="5"/>
        <end position="39"/>
    </location>
</feature>
<keyword evidence="14" id="KW-1185">Reference proteome</keyword>
<dbReference type="AlphaFoldDB" id="A0A812V009"/>
<keyword evidence="6 10" id="KW-0808">Transferase</keyword>
<evidence type="ECO:0000256" key="4">
    <source>
        <dbReference type="ARBA" id="ARBA00022656"/>
    </source>
</evidence>
<dbReference type="EC" id="2.4.2.31" evidence="10"/>
<dbReference type="GO" id="GO:0005576">
    <property type="term" value="C:extracellular region"/>
    <property type="evidence" value="ECO:0007669"/>
    <property type="project" value="UniProtKB-SubCell"/>
</dbReference>
<organism evidence="13 14">
    <name type="scientific">Symbiodinium natans</name>
    <dbReference type="NCBI Taxonomy" id="878477"/>
    <lineage>
        <taxon>Eukaryota</taxon>
        <taxon>Sar</taxon>
        <taxon>Alveolata</taxon>
        <taxon>Dinophyceae</taxon>
        <taxon>Suessiales</taxon>
        <taxon>Symbiodiniaceae</taxon>
        <taxon>Symbiodinium</taxon>
    </lineage>
</organism>
<dbReference type="OrthoDB" id="423533at2759"/>
<name>A0A812V009_9DINO</name>